<organism evidence="1 2">
    <name type="scientific">Citrus sinensis</name>
    <name type="common">Sweet orange</name>
    <name type="synonym">Citrus aurantium var. sinensis</name>
    <dbReference type="NCBI Taxonomy" id="2711"/>
    <lineage>
        <taxon>Eukaryota</taxon>
        <taxon>Viridiplantae</taxon>
        <taxon>Streptophyta</taxon>
        <taxon>Embryophyta</taxon>
        <taxon>Tracheophyta</taxon>
        <taxon>Spermatophyta</taxon>
        <taxon>Magnoliopsida</taxon>
        <taxon>eudicotyledons</taxon>
        <taxon>Gunneridae</taxon>
        <taxon>Pentapetalae</taxon>
        <taxon>rosids</taxon>
        <taxon>malvids</taxon>
        <taxon>Sapindales</taxon>
        <taxon>Rutaceae</taxon>
        <taxon>Aurantioideae</taxon>
        <taxon>Citrus</taxon>
    </lineage>
</organism>
<sequence length="127" mass="14333">MLKKNVRGKSRGLGCECILHLSKSNLNVDFEIEDGRPTDTYSSRLSTEIVIVVTTFAPLKVDQWRQEKMLELKERSLAEGSKSRFEAEICEEVLSRSSGYVKGLGFVPLPKTHASFKQTTTKLQLKL</sequence>
<dbReference type="EMBL" id="KK785318">
    <property type="protein sequence ID" value="KDO44239.1"/>
    <property type="molecule type" value="Genomic_DNA"/>
</dbReference>
<dbReference type="AlphaFoldDB" id="A0A067DMP5"/>
<keyword evidence="2" id="KW-1185">Reference proteome</keyword>
<evidence type="ECO:0000313" key="2">
    <source>
        <dbReference type="Proteomes" id="UP000027120"/>
    </source>
</evidence>
<protein>
    <submittedName>
        <fullName evidence="1">Uncharacterized protein</fullName>
    </submittedName>
</protein>
<name>A0A067DMP5_CITSI</name>
<accession>A0A067DMP5</accession>
<proteinExistence type="predicted"/>
<evidence type="ECO:0000313" key="1">
    <source>
        <dbReference type="EMBL" id="KDO44239.1"/>
    </source>
</evidence>
<dbReference type="Proteomes" id="UP000027120">
    <property type="component" value="Unassembled WGS sequence"/>
</dbReference>
<gene>
    <name evidence="1" type="ORF">CISIN_1g042076mg</name>
</gene>
<reference evidence="1 2" key="1">
    <citation type="submission" date="2014-04" db="EMBL/GenBank/DDBJ databases">
        <authorList>
            <consortium name="International Citrus Genome Consortium"/>
            <person name="Gmitter F."/>
            <person name="Chen C."/>
            <person name="Farmerie W."/>
            <person name="Harkins T."/>
            <person name="Desany B."/>
            <person name="Mohiuddin M."/>
            <person name="Kodira C."/>
            <person name="Borodovsky M."/>
            <person name="Lomsadze A."/>
            <person name="Burns P."/>
            <person name="Jenkins J."/>
            <person name="Prochnik S."/>
            <person name="Shu S."/>
            <person name="Chapman J."/>
            <person name="Pitluck S."/>
            <person name="Schmutz J."/>
            <person name="Rokhsar D."/>
        </authorList>
    </citation>
    <scope>NUCLEOTIDE SEQUENCE</scope>
</reference>